<accession>A0ABU9H6W9</accession>
<dbReference type="Pfam" id="PF05036">
    <property type="entry name" value="SPOR"/>
    <property type="match status" value="1"/>
</dbReference>
<dbReference type="RefSeq" id="WP_341626393.1">
    <property type="nucleotide sequence ID" value="NZ_JBAKBA010000001.1"/>
</dbReference>
<dbReference type="InterPro" id="IPR007730">
    <property type="entry name" value="SPOR-like_dom"/>
</dbReference>
<keyword evidence="1" id="KW-1133">Transmembrane helix</keyword>
<protein>
    <submittedName>
        <fullName evidence="3">AAA family ATPase</fullName>
    </submittedName>
</protein>
<dbReference type="SMART" id="SM00382">
    <property type="entry name" value="AAA"/>
    <property type="match status" value="1"/>
</dbReference>
<dbReference type="SUPFAM" id="SSF52540">
    <property type="entry name" value="P-loop containing nucleoside triphosphate hydrolases"/>
    <property type="match status" value="1"/>
</dbReference>
<keyword evidence="1" id="KW-0472">Membrane</keyword>
<dbReference type="EMBL" id="JBAKBA010000001">
    <property type="protein sequence ID" value="MEL0657616.1"/>
    <property type="molecule type" value="Genomic_DNA"/>
</dbReference>
<gene>
    <name evidence="3" type="ORF">V6255_00565</name>
</gene>
<keyword evidence="4" id="KW-1185">Reference proteome</keyword>
<dbReference type="PANTHER" id="PTHR35894">
    <property type="entry name" value="GENERAL SECRETION PATHWAY PROTEIN A-RELATED"/>
    <property type="match status" value="1"/>
</dbReference>
<dbReference type="InterPro" id="IPR027417">
    <property type="entry name" value="P-loop_NTPase"/>
</dbReference>
<comment type="caution">
    <text evidence="3">The sequence shown here is derived from an EMBL/GenBank/DDBJ whole genome shotgun (WGS) entry which is preliminary data.</text>
</comment>
<evidence type="ECO:0000259" key="2">
    <source>
        <dbReference type="PROSITE" id="PS51724"/>
    </source>
</evidence>
<evidence type="ECO:0000256" key="1">
    <source>
        <dbReference type="SAM" id="Phobius"/>
    </source>
</evidence>
<sequence>MVERTLISLPSQLQLIERLQHHIYLSSSLIFVSGEAGSGKSTLTENLSNALPSDLQQVYTSLGSELTENALRQKIIAQLYANALFNAEDKLLDTISRLQQSEKRVQNKLIIIDNAQYLPDDFIIELCELFSAPNLAQDNTFNVLLLTDEKTTRTYLNYIGTHLVSRLQSTLNHLELTLPALSAQEAKELMLHNFQQVGYQAKLQHQDALNRQLSLCNGNPQKIIKLAEDLSQGLLESIAPSWIKTKLPAVLLMLMLVIIVSILATYLYPKFVPNSPQRNELDDALLITDELISTESKKQESLASSWSTLELGVTDNKAMVGLSDKTEQRIVISDNQLIELTILSEEIDTQNIPVTNNTNEHEVPLLLQLPPTLSDEIINEDVFINKKLDTIQLIDGDIEPSAEDNAEEELNIVEQLPVSTSSTIVKNKKSIASKQKEDSLLTPADILLSKNPKNFTVQISGMASRPYLAAFQQKYNSDRENVFSYKTIRNNKPWFVVVYGEYSSVESASLAIKSFPEAFKGMPTWIKTWQAVHNDLRLNNE</sequence>
<dbReference type="InterPro" id="IPR036680">
    <property type="entry name" value="SPOR-like_sf"/>
</dbReference>
<evidence type="ECO:0000313" key="4">
    <source>
        <dbReference type="Proteomes" id="UP001366060"/>
    </source>
</evidence>
<feature type="transmembrane region" description="Helical" evidence="1">
    <location>
        <begin position="247"/>
        <end position="268"/>
    </location>
</feature>
<dbReference type="PROSITE" id="PS51724">
    <property type="entry name" value="SPOR"/>
    <property type="match status" value="1"/>
</dbReference>
<feature type="domain" description="SPOR" evidence="2">
    <location>
        <begin position="449"/>
        <end position="528"/>
    </location>
</feature>
<evidence type="ECO:0000313" key="3">
    <source>
        <dbReference type="EMBL" id="MEL0657616.1"/>
    </source>
</evidence>
<dbReference type="InterPro" id="IPR052026">
    <property type="entry name" value="ExeA_AAA_ATPase_DNA-bind"/>
</dbReference>
<reference evidence="3 4" key="1">
    <citation type="submission" date="2024-02" db="EMBL/GenBank/DDBJ databases">
        <title>Bacteria isolated from the canopy kelp, Nereocystis luetkeana.</title>
        <authorList>
            <person name="Pfister C.A."/>
            <person name="Younker I.T."/>
            <person name="Light S.H."/>
        </authorList>
    </citation>
    <scope>NUCLEOTIDE SEQUENCE [LARGE SCALE GENOMIC DNA]</scope>
    <source>
        <strain evidence="3 4">TI.2.07</strain>
    </source>
</reference>
<dbReference type="Proteomes" id="UP001366060">
    <property type="component" value="Unassembled WGS sequence"/>
</dbReference>
<dbReference type="PANTHER" id="PTHR35894:SF7">
    <property type="entry name" value="GENERAL SECRETION PATHWAY PROTEIN A-RELATED"/>
    <property type="match status" value="1"/>
</dbReference>
<dbReference type="Pfam" id="PF13401">
    <property type="entry name" value="AAA_22"/>
    <property type="match status" value="1"/>
</dbReference>
<dbReference type="Gene3D" id="3.30.70.1070">
    <property type="entry name" value="Sporulation related repeat"/>
    <property type="match status" value="1"/>
</dbReference>
<proteinExistence type="predicted"/>
<dbReference type="InterPro" id="IPR049945">
    <property type="entry name" value="AAA_22"/>
</dbReference>
<keyword evidence="1" id="KW-0812">Transmembrane</keyword>
<dbReference type="Gene3D" id="3.40.50.300">
    <property type="entry name" value="P-loop containing nucleotide triphosphate hydrolases"/>
    <property type="match status" value="1"/>
</dbReference>
<organism evidence="3 4">
    <name type="scientific">Psychromonas arctica</name>
    <dbReference type="NCBI Taxonomy" id="168275"/>
    <lineage>
        <taxon>Bacteria</taxon>
        <taxon>Pseudomonadati</taxon>
        <taxon>Pseudomonadota</taxon>
        <taxon>Gammaproteobacteria</taxon>
        <taxon>Alteromonadales</taxon>
        <taxon>Psychromonadaceae</taxon>
        <taxon>Psychromonas</taxon>
    </lineage>
</organism>
<dbReference type="InterPro" id="IPR003593">
    <property type="entry name" value="AAA+_ATPase"/>
</dbReference>
<name>A0ABU9H6W9_9GAMM</name>